<protein>
    <recommendedName>
        <fullName evidence="4">Chemotaxis protein CheA</fullName>
        <ecNumber evidence="3">2.7.13.3</ecNumber>
    </recommendedName>
</protein>
<organism evidence="15 16">
    <name type="scientific">Candidatus Lambdaproteobacteria bacterium RIFOXYD2_FULL_56_26</name>
    <dbReference type="NCBI Taxonomy" id="1817773"/>
    <lineage>
        <taxon>Bacteria</taxon>
        <taxon>Pseudomonadati</taxon>
        <taxon>Pseudomonadota</taxon>
        <taxon>Candidatus Lambdaproteobacteria</taxon>
    </lineage>
</organism>
<name>A0A1F6H1X0_9PROT</name>
<dbReference type="PANTHER" id="PTHR43395:SF1">
    <property type="entry name" value="CHEMOTAXIS PROTEIN CHEA"/>
    <property type="match status" value="1"/>
</dbReference>
<dbReference type="PROSITE" id="PS50885">
    <property type="entry name" value="HAMP"/>
    <property type="match status" value="1"/>
</dbReference>
<accession>A0A1F6H1X0</accession>
<evidence type="ECO:0000256" key="9">
    <source>
        <dbReference type="ARBA" id="ARBA00035100"/>
    </source>
</evidence>
<evidence type="ECO:0000256" key="10">
    <source>
        <dbReference type="PROSITE-ProRule" id="PRU00110"/>
    </source>
</evidence>
<feature type="domain" description="HAMP" evidence="13">
    <location>
        <begin position="297"/>
        <end position="350"/>
    </location>
</feature>
<dbReference type="SUPFAM" id="SSF55874">
    <property type="entry name" value="ATPase domain of HSP90 chaperone/DNA topoisomerase II/histidine kinase"/>
    <property type="match status" value="1"/>
</dbReference>
<feature type="modified residue" description="Phosphohistidine" evidence="10">
    <location>
        <position position="545"/>
    </location>
</feature>
<dbReference type="PRINTS" id="PR00344">
    <property type="entry name" value="BCTRLSENSOR"/>
</dbReference>
<dbReference type="Pfam" id="PF05228">
    <property type="entry name" value="CHASE4"/>
    <property type="match status" value="1"/>
</dbReference>
<keyword evidence="11" id="KW-0812">Transmembrane</keyword>
<dbReference type="PROSITE" id="PS51257">
    <property type="entry name" value="PROKAR_LIPOPROTEIN"/>
    <property type="match status" value="1"/>
</dbReference>
<sequence length="844" mass="93751">MSLRRKTLIIILVTLACLVGFLLAMSQFLLFKSYESLEQQKTRLTVDQAVTAFDDQIQNLKRGLNDWSRWDDSHQYALDGNEAYKTSNLHVNTFETLRLTDFIFLNPQNQITYAQGYNIEKAELNPSFDLAGILRPKDPLVRNEDVENQGSSGILMLPDGPRLIAARPILKSDGSGPVAGTMIWARKFDAAELQLLTEKTRLKIQVEPVGPNQSADFAQALAQIKEGVEKPVIPQDELKISGYSLILDLYGQPGLLIRVDQVRDVRAQGKTTLTYFLGALIACSLVFGLVVLWLINKQVLSRLFELLEGIQAVDQLQDLSLRMPVSGQDEITHLSNSVNSMLIHLEETQAALEIRNRDTAEILGNVGQGLVTFGPDLLVNNEYSAICVEIFGVKPAGKNFSRLLFTEFKKQQDFVEWAAIVFDTDRKVPTFTILEMAESEVVLRTAETTKTLSLEYRPIYDPQSPEQVKKIMAVITDISRQKAVETRAAKEREEHEQIVKILRDQDTFFSFLYNARKILTDSREMLAVLASDPTSVLSALFRGMHTIKGTAAAFSIKTVSSRSHEIENLFAALQKGEKKLSPELLGQLQTEIGRVFEELEEVVRKVGDLLGEPFGVGSKVFKIREDKLWQFAKTIDQLTLDPGTTAKLQQEVKKLCRIPAGRAFRMYGNNLESLAERTGKDLNPLVIENGDLELDVELIKALDAPLMHLLRNAVDHGVEDPADREMMGKPSAGTISLGFAEEAGMLVVTLSDDGNGIDPEVIRPIAVKRGMFTEEAVAKLSDYEVVHLIFQPSFSTKSEATDISGRGVGMDVVKTDVEGLGGKVEIQSEVGVGTKFILRLPLSG</sequence>
<evidence type="ECO:0000313" key="16">
    <source>
        <dbReference type="Proteomes" id="UP000177583"/>
    </source>
</evidence>
<dbReference type="InterPro" id="IPR008207">
    <property type="entry name" value="Sig_transdc_His_kin_Hpt_dom"/>
</dbReference>
<dbReference type="FunFam" id="3.30.565.10:FF:000016">
    <property type="entry name" value="Chemotaxis protein CheA, putative"/>
    <property type="match status" value="1"/>
</dbReference>
<dbReference type="InterPro" id="IPR003660">
    <property type="entry name" value="HAMP_dom"/>
</dbReference>
<keyword evidence="11" id="KW-1133">Transmembrane helix</keyword>
<dbReference type="SMART" id="SM00387">
    <property type="entry name" value="HATPase_c"/>
    <property type="match status" value="1"/>
</dbReference>
<dbReference type="CDD" id="cd00088">
    <property type="entry name" value="HPT"/>
    <property type="match status" value="1"/>
</dbReference>
<dbReference type="GO" id="GO:0016020">
    <property type="term" value="C:membrane"/>
    <property type="evidence" value="ECO:0007669"/>
    <property type="project" value="UniProtKB-SubCell"/>
</dbReference>
<dbReference type="Pfam" id="PF02518">
    <property type="entry name" value="HATPase_c"/>
    <property type="match status" value="1"/>
</dbReference>
<dbReference type="PANTHER" id="PTHR43395">
    <property type="entry name" value="SENSOR HISTIDINE KINASE CHEA"/>
    <property type="match status" value="1"/>
</dbReference>
<keyword evidence="6" id="KW-0808">Transferase</keyword>
<comment type="catalytic activity">
    <reaction evidence="1">
        <text>ATP + protein L-histidine = ADP + protein N-phospho-L-histidine.</text>
        <dbReference type="EC" id="2.7.13.3"/>
    </reaction>
</comment>
<dbReference type="InterPro" id="IPR036890">
    <property type="entry name" value="HATPase_C_sf"/>
</dbReference>
<comment type="subcellular location">
    <subcellularLocation>
        <location evidence="2">Membrane</location>
    </subcellularLocation>
</comment>
<dbReference type="Gene3D" id="1.20.120.160">
    <property type="entry name" value="HPT domain"/>
    <property type="match status" value="1"/>
</dbReference>
<dbReference type="CDD" id="cd06225">
    <property type="entry name" value="HAMP"/>
    <property type="match status" value="1"/>
</dbReference>
<evidence type="ECO:0000256" key="1">
    <source>
        <dbReference type="ARBA" id="ARBA00000085"/>
    </source>
</evidence>
<dbReference type="Gene3D" id="3.30.565.10">
    <property type="entry name" value="Histidine kinase-like ATPase, C-terminal domain"/>
    <property type="match status" value="1"/>
</dbReference>
<reference evidence="15 16" key="1">
    <citation type="journal article" date="2016" name="Nat. Commun.">
        <title>Thousands of microbial genomes shed light on interconnected biogeochemical processes in an aquifer system.</title>
        <authorList>
            <person name="Anantharaman K."/>
            <person name="Brown C.T."/>
            <person name="Hug L.A."/>
            <person name="Sharon I."/>
            <person name="Castelle C.J."/>
            <person name="Probst A.J."/>
            <person name="Thomas B.C."/>
            <person name="Singh A."/>
            <person name="Wilkins M.J."/>
            <person name="Karaoz U."/>
            <person name="Brodie E.L."/>
            <person name="Williams K.H."/>
            <person name="Hubbard S.S."/>
            <person name="Banfield J.F."/>
        </authorList>
    </citation>
    <scope>NUCLEOTIDE SEQUENCE [LARGE SCALE GENOMIC DNA]</scope>
</reference>
<evidence type="ECO:0000256" key="11">
    <source>
        <dbReference type="SAM" id="Phobius"/>
    </source>
</evidence>
<keyword evidence="11" id="KW-0472">Membrane</keyword>
<feature type="domain" description="HPt" evidence="14">
    <location>
        <begin position="500"/>
        <end position="606"/>
    </location>
</feature>
<keyword evidence="5 10" id="KW-0597">Phosphoprotein</keyword>
<evidence type="ECO:0000259" key="14">
    <source>
        <dbReference type="PROSITE" id="PS50894"/>
    </source>
</evidence>
<proteinExistence type="predicted"/>
<evidence type="ECO:0000256" key="5">
    <source>
        <dbReference type="ARBA" id="ARBA00022553"/>
    </source>
</evidence>
<dbReference type="InterPro" id="IPR051315">
    <property type="entry name" value="Bact_Chemotaxis_CheA"/>
</dbReference>
<evidence type="ECO:0000256" key="8">
    <source>
        <dbReference type="ARBA" id="ARBA00023012"/>
    </source>
</evidence>
<dbReference type="Pfam" id="PF00672">
    <property type="entry name" value="HAMP"/>
    <property type="match status" value="1"/>
</dbReference>
<dbReference type="PROSITE" id="PS50109">
    <property type="entry name" value="HIS_KIN"/>
    <property type="match status" value="1"/>
</dbReference>
<dbReference type="InterPro" id="IPR036641">
    <property type="entry name" value="HPT_dom_sf"/>
</dbReference>
<feature type="domain" description="Histidine kinase" evidence="12">
    <location>
        <begin position="706"/>
        <end position="844"/>
    </location>
</feature>
<evidence type="ECO:0000259" key="13">
    <source>
        <dbReference type="PROSITE" id="PS50885"/>
    </source>
</evidence>
<dbReference type="Gene3D" id="6.10.340.10">
    <property type="match status" value="1"/>
</dbReference>
<evidence type="ECO:0000256" key="4">
    <source>
        <dbReference type="ARBA" id="ARBA00021495"/>
    </source>
</evidence>
<feature type="transmembrane region" description="Helical" evidence="11">
    <location>
        <begin position="273"/>
        <end position="295"/>
    </location>
</feature>
<dbReference type="InterPro" id="IPR004358">
    <property type="entry name" value="Sig_transdc_His_kin-like_C"/>
</dbReference>
<comment type="caution">
    <text evidence="15">The sequence shown here is derived from an EMBL/GenBank/DDBJ whole genome shotgun (WGS) entry which is preliminary data.</text>
</comment>
<dbReference type="SUPFAM" id="SSF47226">
    <property type="entry name" value="Histidine-containing phosphotransfer domain, HPT domain"/>
    <property type="match status" value="1"/>
</dbReference>
<dbReference type="Proteomes" id="UP000177583">
    <property type="component" value="Unassembled WGS sequence"/>
</dbReference>
<dbReference type="EMBL" id="MFNF01000004">
    <property type="protein sequence ID" value="OGH04361.1"/>
    <property type="molecule type" value="Genomic_DNA"/>
</dbReference>
<gene>
    <name evidence="15" type="ORF">A2557_10970</name>
</gene>
<dbReference type="EC" id="2.7.13.3" evidence="3"/>
<comment type="function">
    <text evidence="9">Involved in the transmission of sensory signals from the chemoreceptors to the flagellar motors. CheA is autophosphorylated; it can transfer its phosphate group to either CheB or CheY.</text>
</comment>
<evidence type="ECO:0000313" key="15">
    <source>
        <dbReference type="EMBL" id="OGH04361.1"/>
    </source>
</evidence>
<evidence type="ECO:0000256" key="6">
    <source>
        <dbReference type="ARBA" id="ARBA00022679"/>
    </source>
</evidence>
<evidence type="ECO:0000259" key="12">
    <source>
        <dbReference type="PROSITE" id="PS50109"/>
    </source>
</evidence>
<dbReference type="AlphaFoldDB" id="A0A1F6H1X0"/>
<dbReference type="PROSITE" id="PS50894">
    <property type="entry name" value="HPT"/>
    <property type="match status" value="1"/>
</dbReference>
<dbReference type="GO" id="GO:0000155">
    <property type="term" value="F:phosphorelay sensor kinase activity"/>
    <property type="evidence" value="ECO:0007669"/>
    <property type="project" value="UniProtKB-ARBA"/>
</dbReference>
<dbReference type="InterPro" id="IPR007892">
    <property type="entry name" value="CHASE4"/>
</dbReference>
<keyword evidence="8" id="KW-0902">Two-component regulatory system</keyword>
<dbReference type="SMART" id="SM00304">
    <property type="entry name" value="HAMP"/>
    <property type="match status" value="2"/>
</dbReference>
<evidence type="ECO:0000256" key="3">
    <source>
        <dbReference type="ARBA" id="ARBA00012438"/>
    </source>
</evidence>
<evidence type="ECO:0000256" key="2">
    <source>
        <dbReference type="ARBA" id="ARBA00004370"/>
    </source>
</evidence>
<dbReference type="InterPro" id="IPR005467">
    <property type="entry name" value="His_kinase_dom"/>
</dbReference>
<evidence type="ECO:0000256" key="7">
    <source>
        <dbReference type="ARBA" id="ARBA00022777"/>
    </source>
</evidence>
<dbReference type="Pfam" id="PF01627">
    <property type="entry name" value="Hpt"/>
    <property type="match status" value="1"/>
</dbReference>
<keyword evidence="7" id="KW-0418">Kinase</keyword>
<dbReference type="InterPro" id="IPR003594">
    <property type="entry name" value="HATPase_dom"/>
</dbReference>